<evidence type="ECO:0000313" key="8">
    <source>
        <dbReference type="Proteomes" id="UP000250235"/>
    </source>
</evidence>
<dbReference type="GO" id="GO:0046983">
    <property type="term" value="F:protein dimerization activity"/>
    <property type="evidence" value="ECO:0007669"/>
    <property type="project" value="InterPro"/>
</dbReference>
<dbReference type="GO" id="GO:0003700">
    <property type="term" value="F:DNA-binding transcription factor activity"/>
    <property type="evidence" value="ECO:0007669"/>
    <property type="project" value="TreeGrafter"/>
</dbReference>
<dbReference type="PANTHER" id="PTHR12565">
    <property type="entry name" value="STEROL REGULATORY ELEMENT-BINDING PROTEIN"/>
    <property type="match status" value="1"/>
</dbReference>
<organism evidence="7 8">
    <name type="scientific">Dorcoceras hygrometricum</name>
    <dbReference type="NCBI Taxonomy" id="472368"/>
    <lineage>
        <taxon>Eukaryota</taxon>
        <taxon>Viridiplantae</taxon>
        <taxon>Streptophyta</taxon>
        <taxon>Embryophyta</taxon>
        <taxon>Tracheophyta</taxon>
        <taxon>Spermatophyta</taxon>
        <taxon>Magnoliopsida</taxon>
        <taxon>eudicotyledons</taxon>
        <taxon>Gunneridae</taxon>
        <taxon>Pentapetalae</taxon>
        <taxon>asterids</taxon>
        <taxon>lamiids</taxon>
        <taxon>Lamiales</taxon>
        <taxon>Gesneriaceae</taxon>
        <taxon>Didymocarpoideae</taxon>
        <taxon>Trichosporeae</taxon>
        <taxon>Loxocarpinae</taxon>
        <taxon>Dorcoceras</taxon>
    </lineage>
</organism>
<evidence type="ECO:0000256" key="2">
    <source>
        <dbReference type="ARBA" id="ARBA00023015"/>
    </source>
</evidence>
<accession>A0A2Z7BP75</accession>
<dbReference type="InterPro" id="IPR011598">
    <property type="entry name" value="bHLH_dom"/>
</dbReference>
<dbReference type="GO" id="GO:0005634">
    <property type="term" value="C:nucleus"/>
    <property type="evidence" value="ECO:0007669"/>
    <property type="project" value="UniProtKB-SubCell"/>
</dbReference>
<dbReference type="OrthoDB" id="690068at2759"/>
<feature type="domain" description="BHLH" evidence="6">
    <location>
        <begin position="108"/>
        <end position="158"/>
    </location>
</feature>
<dbReference type="PANTHER" id="PTHR12565:SF340">
    <property type="entry name" value="TRANSCRIPTION FACTOR BEE 3"/>
    <property type="match status" value="1"/>
</dbReference>
<gene>
    <name evidence="7" type="ORF">F511_22095</name>
</gene>
<proteinExistence type="predicted"/>
<evidence type="ECO:0000313" key="7">
    <source>
        <dbReference type="EMBL" id="KZV36116.1"/>
    </source>
</evidence>
<dbReference type="SMART" id="SM00353">
    <property type="entry name" value="HLH"/>
    <property type="match status" value="1"/>
</dbReference>
<dbReference type="Gene3D" id="4.10.280.10">
    <property type="entry name" value="Helix-loop-helix DNA-binding domain"/>
    <property type="match status" value="1"/>
</dbReference>
<dbReference type="InterPro" id="IPR036638">
    <property type="entry name" value="HLH_DNA-bd_sf"/>
</dbReference>
<evidence type="ECO:0000259" key="6">
    <source>
        <dbReference type="PROSITE" id="PS50888"/>
    </source>
</evidence>
<reference evidence="7 8" key="1">
    <citation type="journal article" date="2015" name="Proc. Natl. Acad. Sci. U.S.A.">
        <title>The resurrection genome of Boea hygrometrica: A blueprint for survival of dehydration.</title>
        <authorList>
            <person name="Xiao L."/>
            <person name="Yang G."/>
            <person name="Zhang L."/>
            <person name="Yang X."/>
            <person name="Zhao S."/>
            <person name="Ji Z."/>
            <person name="Zhou Q."/>
            <person name="Hu M."/>
            <person name="Wang Y."/>
            <person name="Chen M."/>
            <person name="Xu Y."/>
            <person name="Jin H."/>
            <person name="Xiao X."/>
            <person name="Hu G."/>
            <person name="Bao F."/>
            <person name="Hu Y."/>
            <person name="Wan P."/>
            <person name="Li L."/>
            <person name="Deng X."/>
            <person name="Kuang T."/>
            <person name="Xiang C."/>
            <person name="Zhu J.K."/>
            <person name="Oliver M.J."/>
            <person name="He Y."/>
        </authorList>
    </citation>
    <scope>NUCLEOTIDE SEQUENCE [LARGE SCALE GENOMIC DNA]</scope>
    <source>
        <strain evidence="8">cv. XS01</strain>
    </source>
</reference>
<feature type="compositionally biased region" description="Polar residues" evidence="5">
    <location>
        <begin position="95"/>
        <end position="109"/>
    </location>
</feature>
<dbReference type="SUPFAM" id="SSF47459">
    <property type="entry name" value="HLH, helix-loop-helix DNA-binding domain"/>
    <property type="match status" value="1"/>
</dbReference>
<sequence>MADHFLPGLQNLDKSFTLYDIEPNIGLFSQFTGLNPTTTPDSSSGLMNFHGSLISYPDAYHNFLDSSSAADPANLQNSPGLFNDPVVEKKRKSMDVNTPESSTANSFQDSGNGIAWKDVRREKINERLRCLQDIVPGCYKSMGMAVMLDETINYVQSLQNQVEFLSMRLNAATTVYDFNSDTDVMEALQVISLHPQHLRFNIQIYTTNIHTHIYIKFSVNKFRIMFCCF</sequence>
<evidence type="ECO:0000256" key="4">
    <source>
        <dbReference type="ARBA" id="ARBA00023242"/>
    </source>
</evidence>
<dbReference type="EMBL" id="KV003927">
    <property type="protein sequence ID" value="KZV36116.1"/>
    <property type="molecule type" value="Genomic_DNA"/>
</dbReference>
<comment type="subcellular location">
    <subcellularLocation>
        <location evidence="1">Nucleus</location>
    </subcellularLocation>
</comment>
<feature type="region of interest" description="Disordered" evidence="5">
    <location>
        <begin position="90"/>
        <end position="109"/>
    </location>
</feature>
<name>A0A2Z7BP75_9LAMI</name>
<dbReference type="PROSITE" id="PS50888">
    <property type="entry name" value="BHLH"/>
    <property type="match status" value="1"/>
</dbReference>
<dbReference type="Proteomes" id="UP000250235">
    <property type="component" value="Unassembled WGS sequence"/>
</dbReference>
<keyword evidence="4" id="KW-0539">Nucleus</keyword>
<keyword evidence="8" id="KW-1185">Reference proteome</keyword>
<evidence type="ECO:0000256" key="5">
    <source>
        <dbReference type="SAM" id="MobiDB-lite"/>
    </source>
</evidence>
<evidence type="ECO:0000256" key="1">
    <source>
        <dbReference type="ARBA" id="ARBA00004123"/>
    </source>
</evidence>
<keyword evidence="3" id="KW-0804">Transcription</keyword>
<dbReference type="InterPro" id="IPR024097">
    <property type="entry name" value="bHLH_ZIP_TF"/>
</dbReference>
<dbReference type="AlphaFoldDB" id="A0A2Z7BP75"/>
<evidence type="ECO:0000256" key="3">
    <source>
        <dbReference type="ARBA" id="ARBA00023163"/>
    </source>
</evidence>
<keyword evidence="2" id="KW-0805">Transcription regulation</keyword>
<protein>
    <submittedName>
        <fullName evidence="7">BR enhanced expression 1</fullName>
    </submittedName>
</protein>